<reference evidence="2 3" key="1">
    <citation type="journal article" date="2016" name="Nat. Commun.">
        <title>Thousands of microbial genomes shed light on interconnected biogeochemical processes in an aquifer system.</title>
        <authorList>
            <person name="Anantharaman K."/>
            <person name="Brown C.T."/>
            <person name="Hug L.A."/>
            <person name="Sharon I."/>
            <person name="Castelle C.J."/>
            <person name="Probst A.J."/>
            <person name="Thomas B.C."/>
            <person name="Singh A."/>
            <person name="Wilkins M.J."/>
            <person name="Karaoz U."/>
            <person name="Brodie E.L."/>
            <person name="Williams K.H."/>
            <person name="Hubbard S.S."/>
            <person name="Banfield J.F."/>
        </authorList>
    </citation>
    <scope>NUCLEOTIDE SEQUENCE [LARGE SCALE GENOMIC DNA]</scope>
</reference>
<evidence type="ECO:0000313" key="2">
    <source>
        <dbReference type="EMBL" id="OGG28815.1"/>
    </source>
</evidence>
<keyword evidence="1" id="KW-0812">Transmembrane</keyword>
<feature type="transmembrane region" description="Helical" evidence="1">
    <location>
        <begin position="134"/>
        <end position="152"/>
    </location>
</feature>
<keyword evidence="1" id="KW-1133">Transmembrane helix</keyword>
<feature type="transmembrane region" description="Helical" evidence="1">
    <location>
        <begin position="208"/>
        <end position="239"/>
    </location>
</feature>
<evidence type="ECO:0000256" key="1">
    <source>
        <dbReference type="SAM" id="Phobius"/>
    </source>
</evidence>
<dbReference type="EMBL" id="MFJZ01000070">
    <property type="protein sequence ID" value="OGG28815.1"/>
    <property type="molecule type" value="Genomic_DNA"/>
</dbReference>
<feature type="transmembrane region" description="Helical" evidence="1">
    <location>
        <begin position="384"/>
        <end position="403"/>
    </location>
</feature>
<feature type="transmembrane region" description="Helical" evidence="1">
    <location>
        <begin position="330"/>
        <end position="349"/>
    </location>
</feature>
<gene>
    <name evidence="2" type="ORF">A2973_01895</name>
</gene>
<name>A0A1F6AVS7_9BACT</name>
<evidence type="ECO:0000313" key="3">
    <source>
        <dbReference type="Proteomes" id="UP000176409"/>
    </source>
</evidence>
<evidence type="ECO:0008006" key="4">
    <source>
        <dbReference type="Google" id="ProtNLM"/>
    </source>
</evidence>
<dbReference type="Proteomes" id="UP000176409">
    <property type="component" value="Unassembled WGS sequence"/>
</dbReference>
<sequence>MFLRSTRSSTGAWIFFLTLVVGAISFFSFFRSISTNTASFIADEMYWIRTGGIVPLLARGDYKDPLWNEYWGYANFNGAKIFYGIGLSLFGHTEAEFDTLGLPPQTYFRFQKFEGGVFPASNDLYHLLRDGRTVSAIFASASLGLFFVFLILLLRRPVLALGVSLALLFHPIVQEIATHALGDSMFLFFECLLLVVSEWYLAKKQKTSVWFPFCIGAILAGIASIKLNGLMFFGVFLVYEALRQSVRTLHGARVMLTPIAVCTVGFFLVFTMLHPNFFFYPERSPVTIILDRVRITKYHMEYFGKLTPSHILRTFPQRITSSVRHIFANWQIVLVVLMGSIGALVELIVAAGKNSSPSRRTTGIFLSIYLVIITYVVFDEGRYFLPVLPLLLAVAGCGFRFMTGALGPLSPFRHG</sequence>
<dbReference type="AlphaFoldDB" id="A0A1F6AVS7"/>
<feature type="transmembrane region" description="Helical" evidence="1">
    <location>
        <begin position="185"/>
        <end position="202"/>
    </location>
</feature>
<feature type="transmembrane region" description="Helical" evidence="1">
    <location>
        <begin position="158"/>
        <end position="173"/>
    </location>
</feature>
<dbReference type="STRING" id="1798396.A2973_01895"/>
<feature type="transmembrane region" description="Helical" evidence="1">
    <location>
        <begin position="12"/>
        <end position="30"/>
    </location>
</feature>
<protein>
    <recommendedName>
        <fullName evidence="4">Glycosyltransferase RgtA/B/C/D-like domain-containing protein</fullName>
    </recommendedName>
</protein>
<proteinExistence type="predicted"/>
<organism evidence="2 3">
    <name type="scientific">Candidatus Gottesmanbacteria bacterium RIFCSPLOWO2_01_FULL_49_10</name>
    <dbReference type="NCBI Taxonomy" id="1798396"/>
    <lineage>
        <taxon>Bacteria</taxon>
        <taxon>Candidatus Gottesmaniibacteriota</taxon>
    </lineage>
</organism>
<accession>A0A1F6AVS7</accession>
<keyword evidence="1" id="KW-0472">Membrane</keyword>
<feature type="transmembrane region" description="Helical" evidence="1">
    <location>
        <begin position="251"/>
        <end position="273"/>
    </location>
</feature>
<comment type="caution">
    <text evidence="2">The sequence shown here is derived from an EMBL/GenBank/DDBJ whole genome shotgun (WGS) entry which is preliminary data.</text>
</comment>
<feature type="transmembrane region" description="Helical" evidence="1">
    <location>
        <begin position="361"/>
        <end position="378"/>
    </location>
</feature>